<dbReference type="OrthoDB" id="1741523at2759"/>
<protein>
    <submittedName>
        <fullName evidence="1">Uncharacterized protein</fullName>
    </submittedName>
</protein>
<name>A0A5N6P396_9ASTR</name>
<evidence type="ECO:0000313" key="1">
    <source>
        <dbReference type="EMBL" id="KAD5803278.1"/>
    </source>
</evidence>
<reference evidence="1 2" key="1">
    <citation type="submission" date="2019-05" db="EMBL/GenBank/DDBJ databases">
        <title>Mikania micrantha, genome provides insights into the molecular mechanism of rapid growth.</title>
        <authorList>
            <person name="Liu B."/>
        </authorList>
    </citation>
    <scope>NUCLEOTIDE SEQUENCE [LARGE SCALE GENOMIC DNA]</scope>
    <source>
        <strain evidence="1">NLD-2019</strain>
        <tissue evidence="1">Leaf</tissue>
    </source>
</reference>
<keyword evidence="2" id="KW-1185">Reference proteome</keyword>
<dbReference type="AlphaFoldDB" id="A0A5N6P396"/>
<sequence>MTCVLFDDVVVALLDITANELISKSLMEGENDPLWLSNYLLDSLCARSVIFRIKIDKYNLAPHYVWCFTVSKYVVENTQLLAIENVSSTTSTSIHVIDHDASCIMEEEDNEFLSKITTDEWEMADKAFWAACYPDVSSVVSTSSSAIVPNEAGMNIVTSIQDLHSEDATTSIPLSVKSNKDQQKNKHKA</sequence>
<accession>A0A5N6P396</accession>
<dbReference type="Gene3D" id="2.40.50.140">
    <property type="entry name" value="Nucleic acid-binding proteins"/>
    <property type="match status" value="1"/>
</dbReference>
<evidence type="ECO:0000313" key="2">
    <source>
        <dbReference type="Proteomes" id="UP000326396"/>
    </source>
</evidence>
<gene>
    <name evidence="1" type="ORF">E3N88_14638</name>
</gene>
<organism evidence="1 2">
    <name type="scientific">Mikania micrantha</name>
    <name type="common">bitter vine</name>
    <dbReference type="NCBI Taxonomy" id="192012"/>
    <lineage>
        <taxon>Eukaryota</taxon>
        <taxon>Viridiplantae</taxon>
        <taxon>Streptophyta</taxon>
        <taxon>Embryophyta</taxon>
        <taxon>Tracheophyta</taxon>
        <taxon>Spermatophyta</taxon>
        <taxon>Magnoliopsida</taxon>
        <taxon>eudicotyledons</taxon>
        <taxon>Gunneridae</taxon>
        <taxon>Pentapetalae</taxon>
        <taxon>asterids</taxon>
        <taxon>campanulids</taxon>
        <taxon>Asterales</taxon>
        <taxon>Asteraceae</taxon>
        <taxon>Asteroideae</taxon>
        <taxon>Heliantheae alliance</taxon>
        <taxon>Eupatorieae</taxon>
        <taxon>Mikania</taxon>
    </lineage>
</organism>
<proteinExistence type="predicted"/>
<comment type="caution">
    <text evidence="1">The sequence shown here is derived from an EMBL/GenBank/DDBJ whole genome shotgun (WGS) entry which is preliminary data.</text>
</comment>
<dbReference type="InterPro" id="IPR012340">
    <property type="entry name" value="NA-bd_OB-fold"/>
</dbReference>
<dbReference type="Proteomes" id="UP000326396">
    <property type="component" value="Linkage Group LG15"/>
</dbReference>
<dbReference type="EMBL" id="SZYD01000007">
    <property type="protein sequence ID" value="KAD5803278.1"/>
    <property type="molecule type" value="Genomic_DNA"/>
</dbReference>